<accession>A0ABX5QJB4</accession>
<dbReference type="Pfam" id="PF04480">
    <property type="entry name" value="DUF559"/>
    <property type="match status" value="1"/>
</dbReference>
<dbReference type="EMBL" id="CP035037">
    <property type="protein sequence ID" value="QAB19128.1"/>
    <property type="molecule type" value="Genomic_DNA"/>
</dbReference>
<proteinExistence type="predicted"/>
<dbReference type="Gene3D" id="3.40.960.10">
    <property type="entry name" value="VSR Endonuclease"/>
    <property type="match status" value="1"/>
</dbReference>
<keyword evidence="3" id="KW-1185">Reference proteome</keyword>
<dbReference type="Proteomes" id="UP000285768">
    <property type="component" value="Chromosome"/>
</dbReference>
<gene>
    <name evidence="2" type="ORF">Leucomu_04215</name>
</gene>
<evidence type="ECO:0000259" key="1">
    <source>
        <dbReference type="Pfam" id="PF04480"/>
    </source>
</evidence>
<dbReference type="InterPro" id="IPR007569">
    <property type="entry name" value="DUF559"/>
</dbReference>
<feature type="domain" description="DUF559" evidence="1">
    <location>
        <begin position="174"/>
        <end position="262"/>
    </location>
</feature>
<name>A0ABX5QJB4_9MICO</name>
<evidence type="ECO:0000313" key="3">
    <source>
        <dbReference type="Proteomes" id="UP000285768"/>
    </source>
</evidence>
<sequence length="272" mass="30554">MLREILASHDGVMRTRTLLESGVSKHRVACAVSAGRLLRIRRGWVASPQADPALVFAARSGLMLSCLTQARRLGIWVREADPGHFAVPRPGAEVRPDGARLHYGKPLIPRDPFTLVDRVENVLGIIAHCQPREDAVAAWDSALNRNLVDRAALERLPLDGTARTVLAQTTPFADSGLESYVRLRLRWLRLRIVWQPWLYGHRVDFLIGERLVLQIDGSHHAGRQRTSDISHDAVLRLRGYSVLRVGYEQVMFRWPEVQTLVMEAVAQGLHLA</sequence>
<organism evidence="2 3">
    <name type="scientific">Leucobacter muris</name>
    <dbReference type="NCBI Taxonomy" id="1935379"/>
    <lineage>
        <taxon>Bacteria</taxon>
        <taxon>Bacillati</taxon>
        <taxon>Actinomycetota</taxon>
        <taxon>Actinomycetes</taxon>
        <taxon>Micrococcales</taxon>
        <taxon>Microbacteriaceae</taxon>
        <taxon>Leucobacter</taxon>
    </lineage>
</organism>
<reference evidence="2 3" key="1">
    <citation type="submission" date="2019-01" db="EMBL/GenBank/DDBJ databases">
        <title>Leucobacter muris sp. nov. isolated from the nose of a laboratory mouse.</title>
        <authorList>
            <person name="Benga L."/>
            <person name="Sproeer C."/>
            <person name="Schumann P."/>
            <person name="Verbarg S."/>
            <person name="Bunk B."/>
            <person name="Engelhardt E."/>
            <person name="Benten P.M."/>
            <person name="Sager M."/>
        </authorList>
    </citation>
    <scope>NUCLEOTIDE SEQUENCE [LARGE SCALE GENOMIC DNA]</scope>
    <source>
        <strain evidence="2 3">DSM 101948</strain>
    </source>
</reference>
<protein>
    <submittedName>
        <fullName evidence="2">DUF559 domain-containing protein</fullName>
    </submittedName>
</protein>
<evidence type="ECO:0000313" key="2">
    <source>
        <dbReference type="EMBL" id="QAB19128.1"/>
    </source>
</evidence>